<keyword evidence="7 13" id="KW-1133">Transmembrane helix</keyword>
<dbReference type="Pfam" id="PF01582">
    <property type="entry name" value="TIR"/>
    <property type="match status" value="1"/>
</dbReference>
<comment type="similarity">
    <text evidence="2">Belongs to the interleukin-1 receptor family.</text>
</comment>
<dbReference type="PRINTS" id="PR01537">
    <property type="entry name" value="INTRLKN1R1F"/>
</dbReference>
<comment type="subcellular location">
    <subcellularLocation>
        <location evidence="1">Membrane</location>
        <topology evidence="1">Single-pass type I membrane protein</topology>
    </subcellularLocation>
</comment>
<dbReference type="SUPFAM" id="SSF52200">
    <property type="entry name" value="Toll/Interleukin receptor TIR domain"/>
    <property type="match status" value="1"/>
</dbReference>
<keyword evidence="10" id="KW-0675">Receptor</keyword>
<protein>
    <submittedName>
        <fullName evidence="16">Interleukin 18 receptor accessory protein</fullName>
    </submittedName>
</protein>
<evidence type="ECO:0000256" key="8">
    <source>
        <dbReference type="ARBA" id="ARBA00023136"/>
    </source>
</evidence>
<dbReference type="GO" id="GO:0045092">
    <property type="term" value="C:interleukin-18 receptor complex"/>
    <property type="evidence" value="ECO:0007669"/>
    <property type="project" value="Ensembl"/>
</dbReference>
<dbReference type="GO" id="GO:0042119">
    <property type="term" value="P:neutrophil activation"/>
    <property type="evidence" value="ECO:0007669"/>
    <property type="project" value="Ensembl"/>
</dbReference>
<dbReference type="AlphaFoldDB" id="A0A7M4F8C8"/>
<dbReference type="OMA" id="YPHIIQD"/>
<evidence type="ECO:0000256" key="12">
    <source>
        <dbReference type="ARBA" id="ARBA00023319"/>
    </source>
</evidence>
<dbReference type="GO" id="GO:0042008">
    <property type="term" value="F:interleukin-18 receptor activity"/>
    <property type="evidence" value="ECO:0007669"/>
    <property type="project" value="Ensembl"/>
</dbReference>
<evidence type="ECO:0000313" key="16">
    <source>
        <dbReference type="Ensembl" id="ENSCPRP00005020687.1"/>
    </source>
</evidence>
<evidence type="ECO:0000256" key="5">
    <source>
        <dbReference type="ARBA" id="ARBA00022737"/>
    </source>
</evidence>
<keyword evidence="9" id="KW-1015">Disulfide bond</keyword>
<dbReference type="InterPro" id="IPR015621">
    <property type="entry name" value="IL-1_rcpt_fam"/>
</dbReference>
<evidence type="ECO:0000259" key="15">
    <source>
        <dbReference type="PROSITE" id="PS50835"/>
    </source>
</evidence>
<evidence type="ECO:0000256" key="9">
    <source>
        <dbReference type="ARBA" id="ARBA00023157"/>
    </source>
</evidence>
<evidence type="ECO:0000259" key="14">
    <source>
        <dbReference type="PROSITE" id="PS50104"/>
    </source>
</evidence>
<evidence type="ECO:0000256" key="1">
    <source>
        <dbReference type="ARBA" id="ARBA00004479"/>
    </source>
</evidence>
<reference evidence="16" key="1">
    <citation type="submission" date="2025-08" db="UniProtKB">
        <authorList>
            <consortium name="Ensembl"/>
        </authorList>
    </citation>
    <scope>IDENTIFICATION</scope>
</reference>
<sequence>VLAPASSSPWLQIWEELGRVSLPQVAQLAPHQSACSGTHGVAKIPGTNLCCSCVDAPQWFNQCWIHNGDFVRRSCLLELSITNPTQEGNALWFKPIRNNDSGIYFCKIREEVSCFKIIIEVEAKSQARCLDYGTNTLSLITGKGDSISCPGLKCYSHLNRSQVTWFKTFRLSLKLKGDKINLLTIYDKDAGVYVCDYMLFVNNTRWTVRTVVKVNVIVLIPFQVNRDFSACHFLCFFFNPGKPFEMECKVQFGYERDFIPMITWSRHSQEGKKTVIHIAKLREVTERDLNSNFTCIAQNSVGKSTGVIKLKRKEKVHFLYILSGLISMLLGLLVSSAFIYLHWIEIVLMYRNYLVKDETIGDHKEFDAFVSYAKMNSFESYSSFVNEEQFALDVLPEVLEKKHGYKLCLLERDILPGGAYTDDVVTAIKQSRRAIIILSPSYVNGPSIFELQAAVSCALEDSRIKLVLIKFQAFQEPDYLPPVVKKALRILPVITWKPSNWNTANKKFWKNIQYYMPVKNTEGDIGIFKTLSNFVVKS</sequence>
<keyword evidence="11" id="KW-0325">Glycoprotein</keyword>
<dbReference type="Gene3D" id="3.40.50.10140">
    <property type="entry name" value="Toll/interleukin-1 receptor homology (TIR) domain"/>
    <property type="match status" value="1"/>
</dbReference>
<dbReference type="FunFam" id="3.40.50.10140:FF:000002">
    <property type="entry name" value="Interleukin 1 receptor accessory protein"/>
    <property type="match status" value="1"/>
</dbReference>
<keyword evidence="3 13" id="KW-0812">Transmembrane</keyword>
<dbReference type="GO" id="GO:0008283">
    <property type="term" value="P:cell population proliferation"/>
    <property type="evidence" value="ECO:0007669"/>
    <property type="project" value="Ensembl"/>
</dbReference>
<dbReference type="GO" id="GO:0016787">
    <property type="term" value="F:hydrolase activity"/>
    <property type="evidence" value="ECO:0007669"/>
    <property type="project" value="UniProtKB-KW"/>
</dbReference>
<feature type="domain" description="Ig-like" evidence="15">
    <location>
        <begin position="23"/>
        <end position="108"/>
    </location>
</feature>
<feature type="domain" description="Ig-like" evidence="15">
    <location>
        <begin position="143"/>
        <end position="195"/>
    </location>
</feature>
<feature type="transmembrane region" description="Helical" evidence="13">
    <location>
        <begin position="318"/>
        <end position="343"/>
    </location>
</feature>
<reference evidence="16" key="2">
    <citation type="submission" date="2025-09" db="UniProtKB">
        <authorList>
            <consortium name="Ensembl"/>
        </authorList>
    </citation>
    <scope>IDENTIFICATION</scope>
</reference>
<keyword evidence="17" id="KW-1185">Reference proteome</keyword>
<evidence type="ECO:0000256" key="10">
    <source>
        <dbReference type="ARBA" id="ARBA00023170"/>
    </source>
</evidence>
<dbReference type="FunFam" id="2.60.40.10:FF:001504">
    <property type="entry name" value="Interleukin 18 receptor accessory protein"/>
    <property type="match status" value="1"/>
</dbReference>
<dbReference type="InterPro" id="IPR013783">
    <property type="entry name" value="Ig-like_fold"/>
</dbReference>
<dbReference type="PANTHER" id="PTHR11890">
    <property type="entry name" value="INTERLEUKIN-1 RECEPTOR FAMILY MEMBER"/>
    <property type="match status" value="1"/>
</dbReference>
<dbReference type="PROSITE" id="PS50104">
    <property type="entry name" value="TIR"/>
    <property type="match status" value="1"/>
</dbReference>
<dbReference type="InterPro" id="IPR000157">
    <property type="entry name" value="TIR_dom"/>
</dbReference>
<evidence type="ECO:0000256" key="2">
    <source>
        <dbReference type="ARBA" id="ARBA00009752"/>
    </source>
</evidence>
<dbReference type="SMART" id="SM00255">
    <property type="entry name" value="TIR"/>
    <property type="match status" value="1"/>
</dbReference>
<gene>
    <name evidence="16" type="primary">IL18RAP</name>
</gene>
<name>A0A7M4F8C8_CROPO</name>
<dbReference type="Pfam" id="PF18452">
    <property type="entry name" value="Ig_6"/>
    <property type="match status" value="1"/>
</dbReference>
<evidence type="ECO:0000256" key="11">
    <source>
        <dbReference type="ARBA" id="ARBA00023180"/>
    </source>
</evidence>
<keyword evidence="5" id="KW-0677">Repeat</keyword>
<keyword evidence="4" id="KW-0732">Signal</keyword>
<feature type="domain" description="TIR" evidence="14">
    <location>
        <begin position="364"/>
        <end position="516"/>
    </location>
</feature>
<evidence type="ECO:0000256" key="6">
    <source>
        <dbReference type="ARBA" id="ARBA00022801"/>
    </source>
</evidence>
<dbReference type="PROSITE" id="PS50835">
    <property type="entry name" value="IG_LIKE"/>
    <property type="match status" value="2"/>
</dbReference>
<dbReference type="GeneTree" id="ENSGT01090000259985"/>
<dbReference type="GO" id="GO:0015026">
    <property type="term" value="F:coreceptor activity"/>
    <property type="evidence" value="ECO:0007669"/>
    <property type="project" value="Ensembl"/>
</dbReference>
<organism evidence="16 17">
    <name type="scientific">Crocodylus porosus</name>
    <name type="common">Saltwater crocodile</name>
    <name type="synonym">Estuarine crocodile</name>
    <dbReference type="NCBI Taxonomy" id="8502"/>
    <lineage>
        <taxon>Eukaryota</taxon>
        <taxon>Metazoa</taxon>
        <taxon>Chordata</taxon>
        <taxon>Craniata</taxon>
        <taxon>Vertebrata</taxon>
        <taxon>Euteleostomi</taxon>
        <taxon>Archelosauria</taxon>
        <taxon>Archosauria</taxon>
        <taxon>Crocodylia</taxon>
        <taxon>Longirostres</taxon>
        <taxon>Crocodylidae</taxon>
        <taxon>Crocodylus</taxon>
    </lineage>
</organism>
<dbReference type="Gene3D" id="2.60.40.10">
    <property type="entry name" value="Immunoglobulins"/>
    <property type="match status" value="3"/>
</dbReference>
<dbReference type="PANTHER" id="PTHR11890:SF23">
    <property type="entry name" value="INTERLEUKIN-18 RECEPTOR ACCESSORY PROTEIN"/>
    <property type="match status" value="1"/>
</dbReference>
<dbReference type="InterPro" id="IPR041416">
    <property type="entry name" value="IL-1RAcP-like_ig"/>
</dbReference>
<evidence type="ECO:0000256" key="13">
    <source>
        <dbReference type="SAM" id="Phobius"/>
    </source>
</evidence>
<dbReference type="InterPro" id="IPR007110">
    <property type="entry name" value="Ig-like_dom"/>
</dbReference>
<dbReference type="InterPro" id="IPR035897">
    <property type="entry name" value="Toll_tir_struct_dom_sf"/>
</dbReference>
<accession>A0A7M4F8C8</accession>
<evidence type="ECO:0000256" key="3">
    <source>
        <dbReference type="ARBA" id="ARBA00022692"/>
    </source>
</evidence>
<dbReference type="Ensembl" id="ENSCPRT00005024158.1">
    <property type="protein sequence ID" value="ENSCPRP00005020687.1"/>
    <property type="gene ID" value="ENSCPRG00005014366.1"/>
</dbReference>
<proteinExistence type="inferred from homology"/>
<evidence type="ECO:0000313" key="17">
    <source>
        <dbReference type="Proteomes" id="UP000594220"/>
    </source>
</evidence>
<dbReference type="GO" id="GO:0045954">
    <property type="term" value="P:positive regulation of natural killer cell mediated cytotoxicity"/>
    <property type="evidence" value="ECO:0007669"/>
    <property type="project" value="Ensembl"/>
</dbReference>
<evidence type="ECO:0000256" key="7">
    <source>
        <dbReference type="ARBA" id="ARBA00022989"/>
    </source>
</evidence>
<keyword evidence="12" id="KW-0393">Immunoglobulin domain</keyword>
<evidence type="ECO:0000256" key="4">
    <source>
        <dbReference type="ARBA" id="ARBA00022729"/>
    </source>
</evidence>
<keyword evidence="6" id="KW-0378">Hydrolase</keyword>
<dbReference type="Proteomes" id="UP000594220">
    <property type="component" value="Unplaced"/>
</dbReference>
<keyword evidence="8 13" id="KW-0472">Membrane</keyword>